<name>A0AAV4XX50_CAEEX</name>
<keyword evidence="2" id="KW-1185">Reference proteome</keyword>
<evidence type="ECO:0000313" key="1">
    <source>
        <dbReference type="EMBL" id="GIY99148.1"/>
    </source>
</evidence>
<dbReference type="AlphaFoldDB" id="A0AAV4XX50"/>
<reference evidence="1 2" key="1">
    <citation type="submission" date="2021-06" db="EMBL/GenBank/DDBJ databases">
        <title>Caerostris extrusa draft genome.</title>
        <authorList>
            <person name="Kono N."/>
            <person name="Arakawa K."/>
        </authorList>
    </citation>
    <scope>NUCLEOTIDE SEQUENCE [LARGE SCALE GENOMIC DNA]</scope>
</reference>
<organism evidence="1 2">
    <name type="scientific">Caerostris extrusa</name>
    <name type="common">Bark spider</name>
    <name type="synonym">Caerostris bankana</name>
    <dbReference type="NCBI Taxonomy" id="172846"/>
    <lineage>
        <taxon>Eukaryota</taxon>
        <taxon>Metazoa</taxon>
        <taxon>Ecdysozoa</taxon>
        <taxon>Arthropoda</taxon>
        <taxon>Chelicerata</taxon>
        <taxon>Arachnida</taxon>
        <taxon>Araneae</taxon>
        <taxon>Araneomorphae</taxon>
        <taxon>Entelegynae</taxon>
        <taxon>Araneoidea</taxon>
        <taxon>Araneidae</taxon>
        <taxon>Caerostris</taxon>
    </lineage>
</organism>
<protein>
    <submittedName>
        <fullName evidence="1">Uncharacterized protein</fullName>
    </submittedName>
</protein>
<sequence length="155" mass="17373">MTCPVHLRRAGVDEKDDLSLDKVKRKGFLKLEDSNKFANFPLSQQSMDDGHRGRPGPVVVRIADTTVDVLVPTLLHRTEVGTAPVKTSPLPTVPVDFARLPHRKKKKERYCEEDMVWMIVIATFVHTPPPPPSKLFEALEGVGGERSERVILGRE</sequence>
<dbReference type="EMBL" id="BPLR01018387">
    <property type="protein sequence ID" value="GIY99148.1"/>
    <property type="molecule type" value="Genomic_DNA"/>
</dbReference>
<comment type="caution">
    <text evidence="1">The sequence shown here is derived from an EMBL/GenBank/DDBJ whole genome shotgun (WGS) entry which is preliminary data.</text>
</comment>
<proteinExistence type="predicted"/>
<gene>
    <name evidence="1" type="ORF">CEXT_29561</name>
</gene>
<evidence type="ECO:0000313" key="2">
    <source>
        <dbReference type="Proteomes" id="UP001054945"/>
    </source>
</evidence>
<accession>A0AAV4XX50</accession>
<dbReference type="Proteomes" id="UP001054945">
    <property type="component" value="Unassembled WGS sequence"/>
</dbReference>